<dbReference type="Pfam" id="PF00753">
    <property type="entry name" value="Lactamase_B"/>
    <property type="match status" value="1"/>
</dbReference>
<feature type="binding site" evidence="14">
    <location>
        <position position="53"/>
    </location>
    <ligand>
        <name>Ca(2+)</name>
        <dbReference type="ChEBI" id="CHEBI:29108"/>
    </ligand>
</feature>
<evidence type="ECO:0000256" key="9">
    <source>
        <dbReference type="ARBA" id="ARBA00022839"/>
    </source>
</evidence>
<dbReference type="SMART" id="SM00849">
    <property type="entry name" value="Lactamase_B"/>
    <property type="match status" value="1"/>
</dbReference>
<feature type="binding site" evidence="14">
    <location>
        <position position="78"/>
    </location>
    <ligand>
        <name>Zn(2+)</name>
        <dbReference type="ChEBI" id="CHEBI:29105"/>
        <label>2</label>
        <note>catalytic</note>
    </ligand>
</feature>
<feature type="binding site" evidence="11 13">
    <location>
        <begin position="367"/>
        <end position="371"/>
    </location>
    <ligand>
        <name>substrate</name>
    </ligand>
</feature>
<dbReference type="InterPro" id="IPR055132">
    <property type="entry name" value="RNase_J_b_CASP"/>
</dbReference>
<protein>
    <recommendedName>
        <fullName evidence="11">Ribonuclease J</fullName>
        <shortName evidence="11">RNase J</shortName>
        <ecNumber evidence="11">3.1.-.-</ecNumber>
    </recommendedName>
</protein>
<evidence type="ECO:0000256" key="8">
    <source>
        <dbReference type="ARBA" id="ARBA00022833"/>
    </source>
</evidence>
<evidence type="ECO:0000256" key="14">
    <source>
        <dbReference type="PIRSR" id="PIRSR004803-3"/>
    </source>
</evidence>
<feature type="binding site" evidence="14">
    <location>
        <position position="81"/>
    </location>
    <ligand>
        <name>Zn(2+)</name>
        <dbReference type="ChEBI" id="CHEBI:29105"/>
        <label>1</label>
        <note>catalytic</note>
    </ligand>
</feature>
<dbReference type="GO" id="GO:0004521">
    <property type="term" value="F:RNA endonuclease activity"/>
    <property type="evidence" value="ECO:0007669"/>
    <property type="project" value="UniProtKB-UniRule"/>
</dbReference>
<dbReference type="Proteomes" id="UP000286974">
    <property type="component" value="Unassembled WGS sequence"/>
</dbReference>
<keyword evidence="2 11" id="KW-0963">Cytoplasm</keyword>
<feature type="binding site" evidence="13">
    <location>
        <begin position="235"/>
        <end position="237"/>
    </location>
    <ligand>
        <name>substrate</name>
    </ligand>
</feature>
<comment type="subcellular location">
    <subcellularLocation>
        <location evidence="1 11">Cytoplasm</location>
    </subcellularLocation>
</comment>
<comment type="function">
    <text evidence="11">An RNase that has 5'-3' exonuclease and possibly endonuclease activity. Involved in maturation of rRNA and in some organisms also mRNA maturation and/or decay.</text>
</comment>
<accession>A0A401FNY7</accession>
<feature type="binding site" evidence="14">
    <location>
        <position position="51"/>
    </location>
    <ligand>
        <name>Ca(2+)</name>
        <dbReference type="ChEBI" id="CHEBI:29108"/>
    </ligand>
</feature>
<evidence type="ECO:0000256" key="13">
    <source>
        <dbReference type="PIRSR" id="PIRSR004803-2"/>
    </source>
</evidence>
<dbReference type="Pfam" id="PF22505">
    <property type="entry name" value="RNase_J_b_CASP"/>
    <property type="match status" value="1"/>
</dbReference>
<dbReference type="SUPFAM" id="SSF56281">
    <property type="entry name" value="Metallo-hydrolase/oxidoreductase"/>
    <property type="match status" value="1"/>
</dbReference>
<evidence type="ECO:0000256" key="1">
    <source>
        <dbReference type="ARBA" id="ARBA00004496"/>
    </source>
</evidence>
<comment type="cofactor">
    <cofactor evidence="14">
        <name>Zn(2+)</name>
        <dbReference type="ChEBI" id="CHEBI:29105"/>
    </cofactor>
    <text evidence="14">Binds 2 Zn(2+) ions per subunit. It is not clear if Zn(2+) or Mg(2+) is physiologically important.</text>
</comment>
<dbReference type="EC" id="3.1.-.-" evidence="11"/>
<dbReference type="InterPro" id="IPR036866">
    <property type="entry name" value="RibonucZ/Hydroxyglut_hydro"/>
</dbReference>
<dbReference type="GO" id="GO:0004534">
    <property type="term" value="F:5'-3' RNA exonuclease activity"/>
    <property type="evidence" value="ECO:0007669"/>
    <property type="project" value="UniProtKB-UniRule"/>
</dbReference>
<dbReference type="GO" id="GO:0005737">
    <property type="term" value="C:cytoplasm"/>
    <property type="evidence" value="ECO:0007669"/>
    <property type="project" value="UniProtKB-SubCell"/>
</dbReference>
<dbReference type="Gene3D" id="3.10.20.580">
    <property type="match status" value="1"/>
</dbReference>
<dbReference type="PANTHER" id="PTHR43694">
    <property type="entry name" value="RIBONUCLEASE J"/>
    <property type="match status" value="1"/>
</dbReference>
<dbReference type="GO" id="GO:0008270">
    <property type="term" value="F:zinc ion binding"/>
    <property type="evidence" value="ECO:0007669"/>
    <property type="project" value="InterPro"/>
</dbReference>
<evidence type="ECO:0000256" key="5">
    <source>
        <dbReference type="ARBA" id="ARBA00022723"/>
    </source>
</evidence>
<gene>
    <name evidence="11" type="primary">rnj</name>
    <name evidence="16" type="ORF">NBRC111893_2245</name>
</gene>
<feature type="active site" description="Proton donor" evidence="12">
    <location>
        <position position="198"/>
    </location>
</feature>
<dbReference type="Gene3D" id="3.60.15.10">
    <property type="entry name" value="Ribonuclease Z/Hydroxyacylglutathione hydrolase-like"/>
    <property type="match status" value="1"/>
</dbReference>
<evidence type="ECO:0000256" key="3">
    <source>
        <dbReference type="ARBA" id="ARBA00022552"/>
    </source>
</evidence>
<dbReference type="Pfam" id="PF17770">
    <property type="entry name" value="RNase_J_C"/>
    <property type="match status" value="1"/>
</dbReference>
<feature type="domain" description="Metallo-beta-lactamase" evidence="15">
    <location>
        <begin position="23"/>
        <end position="218"/>
    </location>
</feature>
<dbReference type="NCBIfam" id="TIGR00649">
    <property type="entry name" value="MG423"/>
    <property type="match status" value="1"/>
</dbReference>
<feature type="binding site" evidence="14">
    <location>
        <position position="80"/>
    </location>
    <ligand>
        <name>Zn(2+)</name>
        <dbReference type="ChEBI" id="CHEBI:29105"/>
        <label>1</label>
        <note>catalytic</note>
    </ligand>
</feature>
<feature type="binding site" evidence="14">
    <location>
        <position position="76"/>
    </location>
    <ligand>
        <name>Zn(2+)</name>
        <dbReference type="ChEBI" id="CHEBI:29105"/>
        <label>1</label>
        <note>catalytic</note>
    </ligand>
</feature>
<dbReference type="InterPro" id="IPR042173">
    <property type="entry name" value="RNase_J_2"/>
</dbReference>
<feature type="binding site" evidence="14">
    <location>
        <position position="393"/>
    </location>
    <ligand>
        <name>Zn(2+)</name>
        <dbReference type="ChEBI" id="CHEBI:29105"/>
        <label>1</label>
        <note>catalytic</note>
    </ligand>
</feature>
<keyword evidence="9 11" id="KW-0269">Exonuclease</keyword>
<dbReference type="PANTHER" id="PTHR43694:SF1">
    <property type="entry name" value="RIBONUCLEASE J"/>
    <property type="match status" value="1"/>
</dbReference>
<evidence type="ECO:0000256" key="11">
    <source>
        <dbReference type="HAMAP-Rule" id="MF_01491"/>
    </source>
</evidence>
<feature type="binding site" evidence="14">
    <location>
        <position position="144"/>
    </location>
    <ligand>
        <name>Zn(2+)</name>
        <dbReference type="ChEBI" id="CHEBI:29105"/>
        <label>1</label>
        <note>catalytic</note>
    </ligand>
</feature>
<keyword evidence="10 11" id="KW-0694">RNA-binding</keyword>
<proteinExistence type="inferred from homology"/>
<name>A0A401FNY7_9LACO</name>
<keyword evidence="6 11" id="KW-0255">Endonuclease</keyword>
<sequence>MKKLNVKNNEAAIYGVGGLGEIGKNTYGVQFQDEIILIDAGIKFPEDELLGVDYVIPDYQYIVDNKDKIKALVITHGHEDHIGGVPYLLKALNVPIYAGPLAMALIKNKLDEHGLLSTAELHEINESTVLKFRKTSVSFFRTTHSIPDTLGIAVHTPVGVIVETGDFKFDLTPVTKQAPNLQAMARLGEEGVLCLMSDSTNAERPVWTKSEKWVANSVAHIFDQMEDRIIFATFASNISRIKTACDNALAHGRKIAVFGRSMEAAIVNGRELGYLDIPDDAFVDANELQSLPANKTMILCTGSQGEPMAALSRIANGTHRQISIQPGDTVIFSSNPIPGNTTSVNSVINKLEEAGANVIHGKVNNIHTSGHGGQEEQKLMLRLMKPKFFMPIHGEYRMLKIHTELAEECGVPLDHSFIMENGDILALSKDSARLAGHFQAGDVYIDGSGIGDIGNIVLRDRQLLSEEGIVVVVSTINLKNQEIQSGPDILSRGFVYMRESGELLDEGRRLVFKTIRKAMRSKKATESSIRNAVIDELQEFLYEKTERRPMILPMLIISDKNK</sequence>
<evidence type="ECO:0000259" key="15">
    <source>
        <dbReference type="SMART" id="SM00849"/>
    </source>
</evidence>
<dbReference type="Pfam" id="PF07521">
    <property type="entry name" value="RMMBL"/>
    <property type="match status" value="1"/>
</dbReference>
<comment type="cofactor">
    <cofactor evidence="14">
        <name>Ca(2+)</name>
        <dbReference type="ChEBI" id="CHEBI:29108"/>
    </cofactor>
    <text evidence="14">Binds 1 Ca(2+) cation per subunit. Seen in 1 crystal structure, it is not clear if it is physiologically important.</text>
</comment>
<dbReference type="InterPro" id="IPR004613">
    <property type="entry name" value="RNase_J"/>
</dbReference>
<dbReference type="GO" id="GO:0003723">
    <property type="term" value="F:RNA binding"/>
    <property type="evidence" value="ECO:0007669"/>
    <property type="project" value="UniProtKB-UniRule"/>
</dbReference>
<dbReference type="AlphaFoldDB" id="A0A401FNY7"/>
<dbReference type="PROSITE" id="PS01292">
    <property type="entry name" value="UPF0036"/>
    <property type="match status" value="1"/>
</dbReference>
<evidence type="ECO:0000256" key="12">
    <source>
        <dbReference type="PIRSR" id="PIRSR004803-1"/>
    </source>
</evidence>
<dbReference type="InterPro" id="IPR001279">
    <property type="entry name" value="Metallo-B-lactamas"/>
</dbReference>
<evidence type="ECO:0000256" key="7">
    <source>
        <dbReference type="ARBA" id="ARBA00022801"/>
    </source>
</evidence>
<dbReference type="RefSeq" id="WP_125008831.1">
    <property type="nucleotide sequence ID" value="NZ_BEXA01000006.1"/>
</dbReference>
<dbReference type="FunFam" id="3.10.20.580:FF:000001">
    <property type="entry name" value="Ribonuclease J"/>
    <property type="match status" value="1"/>
</dbReference>
<dbReference type="GO" id="GO:0006364">
    <property type="term" value="P:rRNA processing"/>
    <property type="evidence" value="ECO:0007669"/>
    <property type="project" value="UniProtKB-UniRule"/>
</dbReference>
<evidence type="ECO:0000256" key="10">
    <source>
        <dbReference type="ARBA" id="ARBA00022884"/>
    </source>
</evidence>
<dbReference type="InterPro" id="IPR011108">
    <property type="entry name" value="RMMBL"/>
</dbReference>
<dbReference type="Gene3D" id="3.40.50.10710">
    <property type="entry name" value="Metallo-hydrolase/oxidoreductase"/>
    <property type="match status" value="1"/>
</dbReference>
<evidence type="ECO:0000256" key="2">
    <source>
        <dbReference type="ARBA" id="ARBA00022490"/>
    </source>
</evidence>
<keyword evidence="5 14" id="KW-0479">Metal-binding</keyword>
<dbReference type="CDD" id="cd07714">
    <property type="entry name" value="RNaseJ_MBL-fold"/>
    <property type="match status" value="1"/>
</dbReference>
<dbReference type="InterPro" id="IPR001587">
    <property type="entry name" value="RNase_J_CS"/>
</dbReference>
<evidence type="ECO:0000313" key="17">
    <source>
        <dbReference type="Proteomes" id="UP000286974"/>
    </source>
</evidence>
<evidence type="ECO:0000313" key="16">
    <source>
        <dbReference type="EMBL" id="GAY74099.1"/>
    </source>
</evidence>
<feature type="active site" description="Proton acceptor" evidence="12">
    <location>
        <position position="371"/>
    </location>
</feature>
<feature type="binding site" evidence="14">
    <location>
        <position position="446"/>
    </location>
    <ligand>
        <name>Ca(2+)</name>
        <dbReference type="ChEBI" id="CHEBI:29108"/>
    </ligand>
</feature>
<keyword evidence="8 14" id="KW-0862">Zinc</keyword>
<dbReference type="EMBL" id="BEXA01000006">
    <property type="protein sequence ID" value="GAY74099.1"/>
    <property type="molecule type" value="Genomic_DNA"/>
</dbReference>
<dbReference type="NCBIfam" id="NF047419">
    <property type="entry name" value="RNase_J1_RnjA"/>
    <property type="match status" value="1"/>
</dbReference>
<dbReference type="OrthoDB" id="9758375at2"/>
<dbReference type="STRING" id="1138822.PL11_000630"/>
<keyword evidence="14" id="KW-0106">Calcium</keyword>
<comment type="similarity">
    <text evidence="11">Belongs to the metallo-beta-lactamase superfamily. RNA-metabolizing metallo-beta-lactamase-like family. Bacterial RNase J subfamily.</text>
</comment>
<feature type="binding site" evidence="14">
    <location>
        <position position="166"/>
    </location>
    <ligand>
        <name>Zn(2+)</name>
        <dbReference type="ChEBI" id="CHEBI:29105"/>
        <label>1</label>
        <note>catalytic</note>
    </ligand>
</feature>
<keyword evidence="17" id="KW-1185">Reference proteome</keyword>
<dbReference type="HAMAP" id="MF_01491">
    <property type="entry name" value="RNase_J_bact"/>
    <property type="match status" value="1"/>
</dbReference>
<keyword evidence="4 11" id="KW-0540">Nuclease</keyword>
<organism evidence="16 17">
    <name type="scientific">Lentilactobacillus kosonis</name>
    <dbReference type="NCBI Taxonomy" id="2810561"/>
    <lineage>
        <taxon>Bacteria</taxon>
        <taxon>Bacillati</taxon>
        <taxon>Bacillota</taxon>
        <taxon>Bacilli</taxon>
        <taxon>Lactobacillales</taxon>
        <taxon>Lactobacillaceae</taxon>
        <taxon>Lentilactobacillus</taxon>
    </lineage>
</organism>
<evidence type="ECO:0000256" key="4">
    <source>
        <dbReference type="ARBA" id="ARBA00022722"/>
    </source>
</evidence>
<keyword evidence="3 11" id="KW-0698">rRNA processing</keyword>
<evidence type="ECO:0000256" key="6">
    <source>
        <dbReference type="ARBA" id="ARBA00022759"/>
    </source>
</evidence>
<dbReference type="InterPro" id="IPR041636">
    <property type="entry name" value="RNase_J_C"/>
</dbReference>
<keyword evidence="7 11" id="KW-0378">Hydrolase</keyword>
<dbReference type="InterPro" id="IPR030854">
    <property type="entry name" value="RNase_J_bac"/>
</dbReference>
<reference evidence="16 17" key="1">
    <citation type="submission" date="2017-11" db="EMBL/GenBank/DDBJ databases">
        <title>Draft Genome Sequence of Lactobacillus curieae NBRC 111893 isolated from Koso, a Japanese sugar-Vegetable Fermented Beverage.</title>
        <authorList>
            <person name="Chiou T.Y."/>
            <person name="Oshima K."/>
            <person name="Suda W."/>
            <person name="Hattori M."/>
            <person name="Takahashi T."/>
        </authorList>
    </citation>
    <scope>NUCLEOTIDE SEQUENCE [LARGE SCALE GENOMIC DNA]</scope>
    <source>
        <strain evidence="16 17">NBRC111893</strain>
    </source>
</reference>
<dbReference type="PIRSF" id="PIRSF004803">
    <property type="entry name" value="RnjA"/>
    <property type="match status" value="1"/>
</dbReference>
<comment type="subunit">
    <text evidence="11">Homodimer, may be a subunit of the RNA degradosome.</text>
</comment>
<comment type="caution">
    <text evidence="16">The sequence shown here is derived from an EMBL/GenBank/DDBJ whole genome shotgun (WGS) entry which is preliminary data.</text>
</comment>